<reference evidence="2 3" key="1">
    <citation type="journal article" date="2024" name="G3 (Bethesda)">
        <title>Genome assembly of Hibiscus sabdariffa L. provides insights into metabolisms of medicinal natural products.</title>
        <authorList>
            <person name="Kim T."/>
        </authorList>
    </citation>
    <scope>NUCLEOTIDE SEQUENCE [LARGE SCALE GENOMIC DNA]</scope>
    <source>
        <strain evidence="2">TK-2024</strain>
        <tissue evidence="2">Old leaves</tissue>
    </source>
</reference>
<keyword evidence="1" id="KW-1133">Transmembrane helix</keyword>
<organism evidence="2 3">
    <name type="scientific">Hibiscus sabdariffa</name>
    <name type="common">roselle</name>
    <dbReference type="NCBI Taxonomy" id="183260"/>
    <lineage>
        <taxon>Eukaryota</taxon>
        <taxon>Viridiplantae</taxon>
        <taxon>Streptophyta</taxon>
        <taxon>Embryophyta</taxon>
        <taxon>Tracheophyta</taxon>
        <taxon>Spermatophyta</taxon>
        <taxon>Magnoliopsida</taxon>
        <taxon>eudicotyledons</taxon>
        <taxon>Gunneridae</taxon>
        <taxon>Pentapetalae</taxon>
        <taxon>rosids</taxon>
        <taxon>malvids</taxon>
        <taxon>Malvales</taxon>
        <taxon>Malvaceae</taxon>
        <taxon>Malvoideae</taxon>
        <taxon>Hibiscus</taxon>
    </lineage>
</organism>
<keyword evidence="1" id="KW-0472">Membrane</keyword>
<dbReference type="Proteomes" id="UP001396334">
    <property type="component" value="Unassembled WGS sequence"/>
</dbReference>
<name>A0ABR2QP22_9ROSI</name>
<keyword evidence="1" id="KW-0812">Transmembrane</keyword>
<accession>A0ABR2QP22</accession>
<evidence type="ECO:0000256" key="1">
    <source>
        <dbReference type="SAM" id="Phobius"/>
    </source>
</evidence>
<keyword evidence="3" id="KW-1185">Reference proteome</keyword>
<feature type="transmembrane region" description="Helical" evidence="1">
    <location>
        <begin position="48"/>
        <end position="72"/>
    </location>
</feature>
<comment type="caution">
    <text evidence="2">The sequence shown here is derived from an EMBL/GenBank/DDBJ whole genome shotgun (WGS) entry which is preliminary data.</text>
</comment>
<evidence type="ECO:0000313" key="2">
    <source>
        <dbReference type="EMBL" id="KAK9002330.1"/>
    </source>
</evidence>
<proteinExistence type="predicted"/>
<gene>
    <name evidence="2" type="ORF">V6N11_025014</name>
</gene>
<sequence>MTLIVNSRVHMAACVTLQLRKVIVSRCRNNDPVTSYRRWMQNAVMMHIVLRFVHWVSQHITVIVVFVSAIIVHEEDFVLT</sequence>
<dbReference type="EMBL" id="JBBPBN010000035">
    <property type="protein sequence ID" value="KAK9002330.1"/>
    <property type="molecule type" value="Genomic_DNA"/>
</dbReference>
<evidence type="ECO:0000313" key="3">
    <source>
        <dbReference type="Proteomes" id="UP001396334"/>
    </source>
</evidence>
<protein>
    <submittedName>
        <fullName evidence="2">Uncharacterized protein</fullName>
    </submittedName>
</protein>